<sequence>MPKTGKTYPDWVQKYRTRGTTVKKKGERYYLYKRTSRRVPGKKYPQPVDTYIGVITPEGVIQSDKKKVTLTDASVKEFGFSRAVEILCPQSWKEPLGKEWRKVLDFVILKESAESYISAERGSVEALDPHIQYGAQKSSLIFRMQKETGADLKDLKRLSTIYLIYMDGNKLISRISDEQREILERFHINLEVD</sequence>
<organism evidence="1 2">
    <name type="scientific">Petralouisia muris</name>
    <dbReference type="NCBI Taxonomy" id="3032872"/>
    <lineage>
        <taxon>Bacteria</taxon>
        <taxon>Bacillati</taxon>
        <taxon>Bacillota</taxon>
        <taxon>Clostridia</taxon>
        <taxon>Lachnospirales</taxon>
        <taxon>Lachnospiraceae</taxon>
        <taxon>Petralouisia</taxon>
    </lineage>
</organism>
<proteinExistence type="predicted"/>
<keyword evidence="2" id="KW-1185">Reference proteome</keyword>
<dbReference type="EMBL" id="SRYA01000088">
    <property type="protein sequence ID" value="TGY89480.1"/>
    <property type="molecule type" value="Genomic_DNA"/>
</dbReference>
<gene>
    <name evidence="1" type="ORF">E5329_24750</name>
</gene>
<accession>A0AC61RPV6</accession>
<evidence type="ECO:0000313" key="1">
    <source>
        <dbReference type="EMBL" id="TGY89480.1"/>
    </source>
</evidence>
<reference evidence="1" key="1">
    <citation type="submission" date="2019-04" db="EMBL/GenBank/DDBJ databases">
        <title>Microbes associate with the intestines of laboratory mice.</title>
        <authorList>
            <person name="Navarre W."/>
            <person name="Wong E."/>
            <person name="Huang K."/>
            <person name="Tropini C."/>
            <person name="Ng K."/>
            <person name="Yu B."/>
        </authorList>
    </citation>
    <scope>NUCLEOTIDE SEQUENCE</scope>
    <source>
        <strain evidence="1">NM01_1-7b</strain>
    </source>
</reference>
<comment type="caution">
    <text evidence="1">The sequence shown here is derived from an EMBL/GenBank/DDBJ whole genome shotgun (WGS) entry which is preliminary data.</text>
</comment>
<protein>
    <submittedName>
        <fullName evidence="1">Uncharacterized protein</fullName>
    </submittedName>
</protein>
<name>A0AC61RPV6_9FIRM</name>
<evidence type="ECO:0000313" key="2">
    <source>
        <dbReference type="Proteomes" id="UP000304953"/>
    </source>
</evidence>
<dbReference type="Proteomes" id="UP000304953">
    <property type="component" value="Unassembled WGS sequence"/>
</dbReference>